<organismHost>
    <name type="scientific">Ectocarpus siliculosus</name>
    <name type="common">Brown alga</name>
    <name type="synonym">Conferva siliculosa</name>
    <dbReference type="NCBI Taxonomy" id="2880"/>
</organismHost>
<reference evidence="1 2" key="3">
    <citation type="journal article" date="2000" name="Virology">
        <title>Characterization and immunolocalization of major structural proteins in the brown algal virus EsV-1.</title>
        <authorList>
            <person name="Delaroque N."/>
            <person name="Wolf S."/>
            <person name="Muller D.G."/>
            <person name="Knippers R."/>
        </authorList>
    </citation>
    <scope>NUCLEOTIDE SEQUENCE [LARGE SCALE GENOMIC DNA]</scope>
    <source>
        <strain evidence="2">Isolate New Zealand/Kaikoura/1988</strain>
    </source>
</reference>
<proteinExistence type="predicted"/>
<dbReference type="KEGG" id="vg:920642"/>
<dbReference type="Proteomes" id="UP000000864">
    <property type="component" value="Segment"/>
</dbReference>
<sequence>MIFSVNGILNTKLRLRRHRLCHLWSNNLLPRRRIPCNRLQSRQARVSCRGAHKKICTGGYIRPITEEYS</sequence>
<reference evidence="1 2" key="2">
    <citation type="journal article" date="1998" name="Adv. Virus Res.">
        <title>Viruses in marine brown algae.</title>
        <authorList>
            <person name="Muller D.G."/>
            <person name="Kapp M."/>
            <person name="Knippers R."/>
        </authorList>
    </citation>
    <scope>NUCLEOTIDE SEQUENCE [LARGE SCALE GENOMIC DNA]</scope>
    <source>
        <strain evidence="2">Isolate New Zealand/Kaikoura/1988</strain>
    </source>
</reference>
<gene>
    <name evidence="1" type="primary">ORF 221</name>
</gene>
<accession>Q8QN69</accession>
<dbReference type="EMBL" id="AF204951">
    <property type="protein sequence ID" value="AAK14635.1"/>
    <property type="molecule type" value="Genomic_DNA"/>
</dbReference>
<name>Q8QN69_ESV1K</name>
<evidence type="ECO:0000313" key="1">
    <source>
        <dbReference type="EMBL" id="AAK14635.1"/>
    </source>
</evidence>
<evidence type="ECO:0000313" key="2">
    <source>
        <dbReference type="Proteomes" id="UP000000864"/>
    </source>
</evidence>
<keyword evidence="2" id="KW-1185">Reference proteome</keyword>
<organism evidence="1 2">
    <name type="scientific">Ectocarpus siliculosus virus 1 (isolate New Zealand/Kaikoura/1988)</name>
    <name type="common">EsV-1</name>
    <dbReference type="NCBI Taxonomy" id="654926"/>
    <lineage>
        <taxon>Viruses</taxon>
        <taxon>Varidnaviria</taxon>
        <taxon>Bamfordvirae</taxon>
        <taxon>Nucleocytoviricota</taxon>
        <taxon>Megaviricetes</taxon>
        <taxon>Algavirales</taxon>
        <taxon>Phycodnaviridae</taxon>
        <taxon>Phaeovirus</taxon>
        <taxon>Phaeovirus unasiliculosus</taxon>
        <taxon>Ectocarpus siliculosus virus 1</taxon>
    </lineage>
</organism>
<reference evidence="1 2" key="4">
    <citation type="journal article" date="2000" name="Virology">
        <title>The brown algal virus EsV-1 particle contains a putative hybrid histidine kinase.</title>
        <authorList>
            <person name="Delaroque N."/>
            <person name="Wolf S."/>
            <person name="Muller D.G."/>
            <person name="Knippers R."/>
        </authorList>
    </citation>
    <scope>NUCLEOTIDE SEQUENCE [LARGE SCALE GENOMIC DNA]</scope>
    <source>
        <strain evidence="2">Isolate New Zealand/Kaikoura/1988</strain>
    </source>
</reference>
<reference evidence="1 2" key="1">
    <citation type="journal article" date="1995" name="Virology">
        <title>Coat protein of the Ectocarpus siliculosus virus.</title>
        <authorList>
            <person name="Klein M."/>
            <person name="Lanka S.T."/>
            <person name="Knippers R."/>
            <person name="Muller D.G."/>
        </authorList>
    </citation>
    <scope>NUCLEOTIDE SEQUENCE [LARGE SCALE GENOMIC DNA]</scope>
    <source>
        <strain evidence="2">Isolate New Zealand/Kaikoura/1988</strain>
    </source>
</reference>
<protein>
    <submittedName>
        <fullName evidence="1">EsV-1-221</fullName>
    </submittedName>
</protein>